<evidence type="ECO:0000313" key="2">
    <source>
        <dbReference type="Proteomes" id="UP000219922"/>
    </source>
</evidence>
<dbReference type="Proteomes" id="UP000219922">
    <property type="component" value="Unassembled WGS sequence"/>
</dbReference>
<reference evidence="1 2" key="1">
    <citation type="submission" date="2017-09" db="EMBL/GenBank/DDBJ databases">
        <title>Large-scale bioinformatics analysis of Bacillus genomes uncovers conserved roles of natural products in bacterial physiology.</title>
        <authorList>
            <consortium name="Agbiome Team Llc"/>
            <person name="Bleich R.M."/>
            <person name="Grubbs K.J."/>
            <person name="Santa Maria K.C."/>
            <person name="Allen S.E."/>
            <person name="Farag S."/>
            <person name="Shank E.A."/>
            <person name="Bowers A."/>
        </authorList>
    </citation>
    <scope>NUCLEOTIDE SEQUENCE [LARGE SCALE GENOMIC DNA]</scope>
    <source>
        <strain evidence="1 2">AFS092789</strain>
    </source>
</reference>
<dbReference type="AlphaFoldDB" id="A0A9X6STJ6"/>
<dbReference type="RefSeq" id="WP_098006496.1">
    <property type="nucleotide sequence ID" value="NZ_NUJB01000047.1"/>
</dbReference>
<sequence>MNLTLKKKYYNPIKPSNFSDTDKEVLKKAIAAMELQETKYYVEESNSYQLVWQDILLGILTKEEATSGLGYFICHYGYNMWNDLSDLFDEVFNMPKPPNQLFDFNRAHRETQEYQDFVKIYTKEKLRIIQKYINDWNQNESNVVEKSLVTS</sequence>
<protein>
    <recommendedName>
        <fullName evidence="3">DUF4375 domain-containing protein</fullName>
    </recommendedName>
</protein>
<comment type="caution">
    <text evidence="1">The sequence shown here is derived from an EMBL/GenBank/DDBJ whole genome shotgun (WGS) entry which is preliminary data.</text>
</comment>
<organism evidence="1 2">
    <name type="scientific">Bacillus cereus</name>
    <dbReference type="NCBI Taxonomy" id="1396"/>
    <lineage>
        <taxon>Bacteria</taxon>
        <taxon>Bacillati</taxon>
        <taxon>Bacillota</taxon>
        <taxon>Bacilli</taxon>
        <taxon>Bacillales</taxon>
        <taxon>Bacillaceae</taxon>
        <taxon>Bacillus</taxon>
        <taxon>Bacillus cereus group</taxon>
    </lineage>
</organism>
<dbReference type="EMBL" id="NVMX01000096">
    <property type="protein sequence ID" value="PDZ94882.1"/>
    <property type="molecule type" value="Genomic_DNA"/>
</dbReference>
<name>A0A9X6STJ6_BACCE</name>
<gene>
    <name evidence="1" type="ORF">CON36_31445</name>
</gene>
<proteinExistence type="predicted"/>
<evidence type="ECO:0000313" key="1">
    <source>
        <dbReference type="EMBL" id="PDZ94882.1"/>
    </source>
</evidence>
<evidence type="ECO:0008006" key="3">
    <source>
        <dbReference type="Google" id="ProtNLM"/>
    </source>
</evidence>
<accession>A0A9X6STJ6</accession>